<organism evidence="2 3">
    <name type="scientific">BD1-7 clade bacterium</name>
    <dbReference type="NCBI Taxonomy" id="2029982"/>
    <lineage>
        <taxon>Bacteria</taxon>
        <taxon>Pseudomonadati</taxon>
        <taxon>Pseudomonadota</taxon>
        <taxon>Gammaproteobacteria</taxon>
        <taxon>Cellvibrionales</taxon>
        <taxon>Spongiibacteraceae</taxon>
        <taxon>BD1-7 clade</taxon>
    </lineage>
</organism>
<dbReference type="SUPFAM" id="SSF55729">
    <property type="entry name" value="Acyl-CoA N-acyltransferases (Nat)"/>
    <property type="match status" value="1"/>
</dbReference>
<gene>
    <name evidence="2" type="ORF">DPBNPPHM_03896</name>
</gene>
<name>A0A5S9PBY3_9GAMM</name>
<dbReference type="Proteomes" id="UP000434580">
    <property type="component" value="Unassembled WGS sequence"/>
</dbReference>
<protein>
    <recommendedName>
        <fullName evidence="1">N-acetyltransferase domain-containing protein</fullName>
    </recommendedName>
</protein>
<proteinExistence type="predicted"/>
<dbReference type="EMBL" id="CACSII010000009">
    <property type="protein sequence ID" value="CAA0101345.1"/>
    <property type="molecule type" value="Genomic_DNA"/>
</dbReference>
<feature type="domain" description="N-acetyltransferase" evidence="1">
    <location>
        <begin position="8"/>
        <end position="156"/>
    </location>
</feature>
<dbReference type="Pfam" id="PF13527">
    <property type="entry name" value="Acetyltransf_9"/>
    <property type="match status" value="1"/>
</dbReference>
<dbReference type="OrthoDB" id="5570877at2"/>
<evidence type="ECO:0000259" key="1">
    <source>
        <dbReference type="PROSITE" id="PS51186"/>
    </source>
</evidence>
<dbReference type="Gene3D" id="3.40.630.30">
    <property type="match status" value="1"/>
</dbReference>
<accession>A0A5S9PBY3</accession>
<dbReference type="InterPro" id="IPR016181">
    <property type="entry name" value="Acyl_CoA_acyltransferase"/>
</dbReference>
<dbReference type="InterPro" id="IPR000182">
    <property type="entry name" value="GNAT_dom"/>
</dbReference>
<dbReference type="GO" id="GO:0016747">
    <property type="term" value="F:acyltransferase activity, transferring groups other than amino-acyl groups"/>
    <property type="evidence" value="ECO:0007669"/>
    <property type="project" value="InterPro"/>
</dbReference>
<dbReference type="PROSITE" id="PS51186">
    <property type="entry name" value="GNAT"/>
    <property type="match status" value="1"/>
</dbReference>
<evidence type="ECO:0000313" key="2">
    <source>
        <dbReference type="EMBL" id="CAA0101345.1"/>
    </source>
</evidence>
<dbReference type="AlphaFoldDB" id="A0A5S9PBY3"/>
<reference evidence="2 3" key="1">
    <citation type="submission" date="2019-11" db="EMBL/GenBank/DDBJ databases">
        <authorList>
            <person name="Holert J."/>
        </authorList>
    </citation>
    <scope>NUCLEOTIDE SEQUENCE [LARGE SCALE GENOMIC DNA]</scope>
    <source>
        <strain evidence="2">BC5_2</strain>
    </source>
</reference>
<sequence>MNDENCPYRIERVTEKNFHDVVTVFRDVFNPNADETFLRKKYATDYLGVKYIGYLAYNDDYPIGYHGAIPFLLELQGTTQLAVQGCDAMTHPKHNGRGLFVYLGKKTEELIKQQGISMVYGWPNQKSSLCYFRKLKWTKTGTMRRYHIHVSTLPLSHASKISALTANAYTLYQRLILNRFRQTSNVFASSVIDDEHGGLHRNKDFFRYKRALGSDIYQIAGCKIWMKIDGALLIGDIERNSEANILKLLKALQRLCRLLGIQEIRFQCSPDCFLDKIFSRHYVSHDSWETGGKNFTDIIPLEKMQFTYGDLDTF</sequence>
<evidence type="ECO:0000313" key="3">
    <source>
        <dbReference type="Proteomes" id="UP000434580"/>
    </source>
</evidence>